<dbReference type="InterPro" id="IPR013714">
    <property type="entry name" value="Golgi_TVP15"/>
</dbReference>
<evidence type="ECO:0000256" key="1">
    <source>
        <dbReference type="ARBA" id="ARBA00004141"/>
    </source>
</evidence>
<comment type="subcellular location">
    <subcellularLocation>
        <location evidence="1">Membrane</location>
        <topology evidence="1">Multi-pass membrane protein</topology>
    </subcellularLocation>
</comment>
<evidence type="ECO:0000256" key="4">
    <source>
        <dbReference type="ARBA" id="ARBA00023136"/>
    </source>
</evidence>
<evidence type="ECO:0000256" key="5">
    <source>
        <dbReference type="SAM" id="MobiDB-lite"/>
    </source>
</evidence>
<dbReference type="AlphaFoldDB" id="A0AAV9XZ74"/>
<keyword evidence="4 6" id="KW-0472">Membrane</keyword>
<feature type="compositionally biased region" description="Basic residues" evidence="5">
    <location>
        <begin position="242"/>
        <end position="254"/>
    </location>
</feature>
<feature type="transmembrane region" description="Helical" evidence="6">
    <location>
        <begin position="103"/>
        <end position="126"/>
    </location>
</feature>
<feature type="compositionally biased region" description="Low complexity" evidence="5">
    <location>
        <begin position="230"/>
        <end position="239"/>
    </location>
</feature>
<gene>
    <name evidence="7" type="ORF">RS030_130</name>
</gene>
<evidence type="ECO:0000256" key="6">
    <source>
        <dbReference type="SAM" id="Phobius"/>
    </source>
</evidence>
<keyword evidence="8" id="KW-1185">Reference proteome</keyword>
<feature type="transmembrane region" description="Helical" evidence="6">
    <location>
        <begin position="76"/>
        <end position="97"/>
    </location>
</feature>
<protein>
    <submittedName>
        <fullName evidence="7">Uncharacterized protein</fullName>
    </submittedName>
</protein>
<comment type="caution">
    <text evidence="7">The sequence shown here is derived from an EMBL/GenBank/DDBJ whole genome shotgun (WGS) entry which is preliminary data.</text>
</comment>
<evidence type="ECO:0000313" key="7">
    <source>
        <dbReference type="EMBL" id="KAK6589629.1"/>
    </source>
</evidence>
<dbReference type="Pfam" id="PF08507">
    <property type="entry name" value="COPI_assoc"/>
    <property type="match status" value="1"/>
</dbReference>
<feature type="region of interest" description="Disordered" evidence="5">
    <location>
        <begin position="170"/>
        <end position="254"/>
    </location>
</feature>
<keyword evidence="3 6" id="KW-1133">Transmembrane helix</keyword>
<feature type="compositionally biased region" description="Polar residues" evidence="5">
    <location>
        <begin position="172"/>
        <end position="190"/>
    </location>
</feature>
<keyword evidence="2 6" id="KW-0812">Transmembrane</keyword>
<dbReference type="Proteomes" id="UP001311799">
    <property type="component" value="Unassembled WGS sequence"/>
</dbReference>
<accession>A0AAV9XZ74</accession>
<sequence length="254" mass="28832">MSNNHHNKSDKKTSIKIFILEVLWISYFVLLLISGVINLILHYQLKRLVVNISILSMGLISLLAEFYCFKFYSYMLFMYTPIGRGIFMTMLSCLSLDDNLESLVISVVLFINSLVYLIVSALFGGINKPLFNSSLKHELDLVAYVYFINNVSSKKKHKIKKSNIIDEHLLGNDNSTNEYGRNKSSQNTKHTQNHNSHSINGHGGGNHSHHHINNSHGNHNNHSNHKSSHGNHNNHSNASHDSHHHINNSHGNNH</sequence>
<reference evidence="7 8" key="1">
    <citation type="submission" date="2023-10" db="EMBL/GenBank/DDBJ databases">
        <title>Comparative genomics analysis reveals potential genetic determinants of host preference in Cryptosporidium xiaoi.</title>
        <authorList>
            <person name="Xiao L."/>
            <person name="Li J."/>
        </authorList>
    </citation>
    <scope>NUCLEOTIDE SEQUENCE [LARGE SCALE GENOMIC DNA]</scope>
    <source>
        <strain evidence="7 8">52996</strain>
    </source>
</reference>
<evidence type="ECO:0000256" key="2">
    <source>
        <dbReference type="ARBA" id="ARBA00022692"/>
    </source>
</evidence>
<proteinExistence type="predicted"/>
<feature type="transmembrane region" description="Helical" evidence="6">
    <location>
        <begin position="48"/>
        <end position="69"/>
    </location>
</feature>
<dbReference type="EMBL" id="JAWDEY010000011">
    <property type="protein sequence ID" value="KAK6589629.1"/>
    <property type="molecule type" value="Genomic_DNA"/>
</dbReference>
<evidence type="ECO:0000256" key="3">
    <source>
        <dbReference type="ARBA" id="ARBA00022989"/>
    </source>
</evidence>
<organism evidence="7 8">
    <name type="scientific">Cryptosporidium xiaoi</name>
    <dbReference type="NCBI Taxonomy" id="659607"/>
    <lineage>
        <taxon>Eukaryota</taxon>
        <taxon>Sar</taxon>
        <taxon>Alveolata</taxon>
        <taxon>Apicomplexa</taxon>
        <taxon>Conoidasida</taxon>
        <taxon>Coccidia</taxon>
        <taxon>Eucoccidiorida</taxon>
        <taxon>Eimeriorina</taxon>
        <taxon>Cryptosporidiidae</taxon>
        <taxon>Cryptosporidium</taxon>
    </lineage>
</organism>
<evidence type="ECO:0000313" key="8">
    <source>
        <dbReference type="Proteomes" id="UP001311799"/>
    </source>
</evidence>
<name>A0AAV9XZ74_9CRYT</name>
<dbReference type="GO" id="GO:0016020">
    <property type="term" value="C:membrane"/>
    <property type="evidence" value="ECO:0007669"/>
    <property type="project" value="UniProtKB-SubCell"/>
</dbReference>
<feature type="transmembrane region" description="Helical" evidence="6">
    <location>
        <begin position="21"/>
        <end position="42"/>
    </location>
</feature>